<dbReference type="GO" id="GO:0016887">
    <property type="term" value="F:ATP hydrolysis activity"/>
    <property type="evidence" value="ECO:0007669"/>
    <property type="project" value="InterPro"/>
</dbReference>
<proteinExistence type="inferred from homology"/>
<dbReference type="CDD" id="cd03257">
    <property type="entry name" value="ABC_NikE_OppD_transporters"/>
    <property type="match status" value="1"/>
</dbReference>
<dbReference type="PANTHER" id="PTHR43297">
    <property type="entry name" value="OLIGOPEPTIDE TRANSPORT ATP-BINDING PROTEIN APPD"/>
    <property type="match status" value="1"/>
</dbReference>
<keyword evidence="4" id="KW-1003">Cell membrane</keyword>
<comment type="subcellular location">
    <subcellularLocation>
        <location evidence="1">Cell membrane</location>
        <topology evidence="1">Peripheral membrane protein</topology>
    </subcellularLocation>
</comment>
<dbReference type="Pfam" id="PF08352">
    <property type="entry name" value="oligo_HPY"/>
    <property type="match status" value="1"/>
</dbReference>
<feature type="domain" description="ABC transporter" evidence="8">
    <location>
        <begin position="7"/>
        <end position="258"/>
    </location>
</feature>
<evidence type="ECO:0000256" key="7">
    <source>
        <dbReference type="ARBA" id="ARBA00023136"/>
    </source>
</evidence>
<evidence type="ECO:0000259" key="8">
    <source>
        <dbReference type="PROSITE" id="PS50893"/>
    </source>
</evidence>
<dbReference type="NCBIfam" id="TIGR01727">
    <property type="entry name" value="oligo_HPY"/>
    <property type="match status" value="1"/>
</dbReference>
<dbReference type="SMART" id="SM00382">
    <property type="entry name" value="AAA"/>
    <property type="match status" value="1"/>
</dbReference>
<sequence length="364" mass="39767">MPEELLLEVKALRTYFHTARGKLAAVDGVSFDVRRGEIVGVVGESGCGKSVTAQSVLRLLDEKHDVSYEGEIRFAGSNLLGLKQRQMREIRGNEIAMIFQDPLSSLNPVYTIGEQIIEAIVLHQKIRRKEAVRKAIELLKLTGIPSPEQRVWEYPHQLSGGMRQRVMIAIALACEPQLLIADEPTTALDVTIQAQIMELITELNRKLAMSVLLIAHDLGVVAETCQRVVVMYLGQVVEMADVATLFARPLHPYTIGLMGAIPRMDGDRTQDLQVIEGSVPSLSNVPTGCRFAPRCAYADDRCRRHMPELTRDAASGTMVRCWHAGTLAEAAEAAIAVVAAETAESAEASERVAAKGGVQHAICP</sequence>
<gene>
    <name evidence="9" type="ORF">BBD42_12830</name>
</gene>
<dbReference type="Gene3D" id="3.40.50.300">
    <property type="entry name" value="P-loop containing nucleotide triphosphate hydrolases"/>
    <property type="match status" value="1"/>
</dbReference>
<reference evidence="9" key="1">
    <citation type="submission" date="2016-08" db="EMBL/GenBank/DDBJ databases">
        <title>Complete Genome Seqeunce of Paenibacillus sp. BIHB 4019 from tea rhizoplane.</title>
        <authorList>
            <person name="Thakur R."/>
            <person name="Swarnkar M.K."/>
            <person name="Gulati A."/>
        </authorList>
    </citation>
    <scope>NUCLEOTIDE SEQUENCE [LARGE SCALE GENOMIC DNA]</scope>
    <source>
        <strain evidence="9">BIHB4019</strain>
    </source>
</reference>
<keyword evidence="6 9" id="KW-0067">ATP-binding</keyword>
<evidence type="ECO:0000256" key="6">
    <source>
        <dbReference type="ARBA" id="ARBA00022840"/>
    </source>
</evidence>
<comment type="similarity">
    <text evidence="2">Belongs to the ABC transporter superfamily.</text>
</comment>
<evidence type="ECO:0000256" key="5">
    <source>
        <dbReference type="ARBA" id="ARBA00022741"/>
    </source>
</evidence>
<dbReference type="GO" id="GO:0005524">
    <property type="term" value="F:ATP binding"/>
    <property type="evidence" value="ECO:0007669"/>
    <property type="project" value="UniProtKB-KW"/>
</dbReference>
<dbReference type="InterPro" id="IPR013563">
    <property type="entry name" value="Oligopep_ABC_C"/>
</dbReference>
<name>A0A1B2DHU1_9BACL</name>
<keyword evidence="5" id="KW-0547">Nucleotide-binding</keyword>
<dbReference type="InterPro" id="IPR003593">
    <property type="entry name" value="AAA+_ATPase"/>
</dbReference>
<keyword evidence="3" id="KW-0813">Transport</keyword>
<dbReference type="PANTHER" id="PTHR43297:SF2">
    <property type="entry name" value="DIPEPTIDE TRANSPORT ATP-BINDING PROTEIN DPPD"/>
    <property type="match status" value="1"/>
</dbReference>
<dbReference type="InterPro" id="IPR017871">
    <property type="entry name" value="ABC_transporter-like_CS"/>
</dbReference>
<dbReference type="InterPro" id="IPR003439">
    <property type="entry name" value="ABC_transporter-like_ATP-bd"/>
</dbReference>
<evidence type="ECO:0000313" key="9">
    <source>
        <dbReference type="EMBL" id="ANY67255.1"/>
    </source>
</evidence>
<dbReference type="PROSITE" id="PS00211">
    <property type="entry name" value="ABC_TRANSPORTER_1"/>
    <property type="match status" value="1"/>
</dbReference>
<dbReference type="InterPro" id="IPR050388">
    <property type="entry name" value="ABC_Ni/Peptide_Import"/>
</dbReference>
<dbReference type="FunFam" id="3.40.50.300:FF:000016">
    <property type="entry name" value="Oligopeptide ABC transporter ATP-binding component"/>
    <property type="match status" value="1"/>
</dbReference>
<dbReference type="SUPFAM" id="SSF52540">
    <property type="entry name" value="P-loop containing nucleoside triphosphate hydrolases"/>
    <property type="match status" value="1"/>
</dbReference>
<evidence type="ECO:0000256" key="3">
    <source>
        <dbReference type="ARBA" id="ARBA00022448"/>
    </source>
</evidence>
<dbReference type="RefSeq" id="WP_099518465.1">
    <property type="nucleotide sequence ID" value="NZ_CP016808.1"/>
</dbReference>
<dbReference type="AlphaFoldDB" id="A0A1B2DHU1"/>
<evidence type="ECO:0000256" key="1">
    <source>
        <dbReference type="ARBA" id="ARBA00004202"/>
    </source>
</evidence>
<dbReference type="PROSITE" id="PS50893">
    <property type="entry name" value="ABC_TRANSPORTER_2"/>
    <property type="match status" value="1"/>
</dbReference>
<dbReference type="GO" id="GO:0015833">
    <property type="term" value="P:peptide transport"/>
    <property type="evidence" value="ECO:0007669"/>
    <property type="project" value="InterPro"/>
</dbReference>
<protein>
    <submittedName>
        <fullName evidence="9">Peptide ABC transporter ATP-binding protein</fullName>
    </submittedName>
</protein>
<dbReference type="Pfam" id="PF00005">
    <property type="entry name" value="ABC_tran"/>
    <property type="match status" value="1"/>
</dbReference>
<organism evidence="9">
    <name type="scientific">Paenibacillus sp. BIHB 4019</name>
    <dbReference type="NCBI Taxonomy" id="1870819"/>
    <lineage>
        <taxon>Bacteria</taxon>
        <taxon>Bacillati</taxon>
        <taxon>Bacillota</taxon>
        <taxon>Bacilli</taxon>
        <taxon>Bacillales</taxon>
        <taxon>Paenibacillaceae</taxon>
        <taxon>Paenibacillus</taxon>
    </lineage>
</organism>
<evidence type="ECO:0000256" key="4">
    <source>
        <dbReference type="ARBA" id="ARBA00022475"/>
    </source>
</evidence>
<evidence type="ECO:0000256" key="2">
    <source>
        <dbReference type="ARBA" id="ARBA00005417"/>
    </source>
</evidence>
<dbReference type="EMBL" id="CP016808">
    <property type="protein sequence ID" value="ANY67255.1"/>
    <property type="molecule type" value="Genomic_DNA"/>
</dbReference>
<dbReference type="GO" id="GO:0005886">
    <property type="term" value="C:plasma membrane"/>
    <property type="evidence" value="ECO:0007669"/>
    <property type="project" value="UniProtKB-SubCell"/>
</dbReference>
<accession>A0A1B2DHU1</accession>
<keyword evidence="7" id="KW-0472">Membrane</keyword>
<dbReference type="InterPro" id="IPR027417">
    <property type="entry name" value="P-loop_NTPase"/>
</dbReference>